<evidence type="ECO:0000313" key="2">
    <source>
        <dbReference type="EMBL" id="QIZ23353.1"/>
    </source>
</evidence>
<protein>
    <submittedName>
        <fullName evidence="3">IcmJ (DotN) protein</fullName>
    </submittedName>
    <submittedName>
        <fullName evidence="2">Type IVB secretion protein IcmJ</fullName>
    </submittedName>
</protein>
<keyword evidence="3" id="KW-0614">Plasmid</keyword>
<dbReference type="InterPro" id="IPR013087">
    <property type="entry name" value="Znf_C2H2_type"/>
</dbReference>
<sequence>MIELSVVRDIRKAPLIQHGSRLDKSAGELRKQVIAQGRFGRRCHFCDFAFGTTDSFDIHNLDGDHTNNELENLVPVCELCHAPFHLDTVSKKWPSDPGKIVFLPELTQVQLNNLLQVIFYCMAMQSVAAGPEKVASTAEQGINPHTVYRRITDRAHQVEMNSKGETVRKGLSDPLVCSRVLLDMSDDEYEQRSVLLGGCRYVPGADYFIQQAGMWSGNGASFSRLDLAAWPGVAGVA</sequence>
<geneLocation type="plasmid" evidence="3">
    <name>pPA15W-NR</name>
</geneLocation>
<dbReference type="GeneID" id="97170905"/>
<feature type="domain" description="C2H2-type" evidence="1">
    <location>
        <begin position="43"/>
        <end position="65"/>
    </location>
</feature>
<dbReference type="RefSeq" id="WP_009684345.1">
    <property type="nucleotide sequence ID" value="NZ_CAADLY010000649.1"/>
</dbReference>
<dbReference type="EMBL" id="MN961671">
    <property type="protein sequence ID" value="QIZ23353.1"/>
    <property type="molecule type" value="Genomic_DNA"/>
</dbReference>
<dbReference type="SMART" id="SM00507">
    <property type="entry name" value="HNHc"/>
    <property type="match status" value="1"/>
</dbReference>
<dbReference type="PROSITE" id="PS00028">
    <property type="entry name" value="ZINC_FINGER_C2H2_1"/>
    <property type="match status" value="1"/>
</dbReference>
<dbReference type="InterPro" id="IPR003615">
    <property type="entry name" value="HNH_nuc"/>
</dbReference>
<name>A0A6H1QAZ3_PSEAI</name>
<dbReference type="EMBL" id="MN961672">
    <property type="protein sequence ID" value="QIZ23489.1"/>
    <property type="molecule type" value="Genomic_DNA"/>
</dbReference>
<dbReference type="AlphaFoldDB" id="A0A6H1QAZ3"/>
<geneLocation type="plasmid" evidence="2">
    <name>p201330-IMP</name>
</geneLocation>
<evidence type="ECO:0000313" key="3">
    <source>
        <dbReference type="EMBL" id="QIZ23489.1"/>
    </source>
</evidence>
<reference evidence="3" key="1">
    <citation type="submission" date="2020-01" db="EMBL/GenBank/DDBJ databases">
        <authorList>
            <person name="Zhou D."/>
        </authorList>
    </citation>
    <scope>NUCLEOTIDE SEQUENCE</scope>
    <source>
        <strain evidence="2">201330</strain>
        <strain evidence="3">PA15W</strain>
        <plasmid evidence="2">p201330-IMP</plasmid>
        <plasmid evidence="3">pPA15W-NR</plasmid>
    </source>
</reference>
<dbReference type="CDD" id="cd00085">
    <property type="entry name" value="HNHc"/>
    <property type="match status" value="1"/>
</dbReference>
<gene>
    <name evidence="2" type="primary">icmJ</name>
</gene>
<proteinExistence type="predicted"/>
<evidence type="ECO:0000259" key="1">
    <source>
        <dbReference type="PROSITE" id="PS00028"/>
    </source>
</evidence>
<accession>A0A6H1QAZ3</accession>
<organism evidence="3">
    <name type="scientific">Pseudomonas aeruginosa</name>
    <dbReference type="NCBI Taxonomy" id="287"/>
    <lineage>
        <taxon>Bacteria</taxon>
        <taxon>Pseudomonadati</taxon>
        <taxon>Pseudomonadota</taxon>
        <taxon>Gammaproteobacteria</taxon>
        <taxon>Pseudomonadales</taxon>
        <taxon>Pseudomonadaceae</taxon>
        <taxon>Pseudomonas</taxon>
    </lineage>
</organism>